<keyword evidence="3" id="KW-1185">Reference proteome</keyword>
<reference evidence="2 3" key="1">
    <citation type="submission" date="2021-03" db="EMBL/GenBank/DDBJ databases">
        <title>Sequencing the genomes of 1000 actinobacteria strains.</title>
        <authorList>
            <person name="Klenk H.-P."/>
        </authorList>
    </citation>
    <scope>NUCLEOTIDE SEQUENCE [LARGE SCALE GENOMIC DNA]</scope>
    <source>
        <strain evidence="2 3">DSM 20168</strain>
    </source>
</reference>
<feature type="transmembrane region" description="Helical" evidence="1">
    <location>
        <begin position="274"/>
        <end position="297"/>
    </location>
</feature>
<evidence type="ECO:0008006" key="4">
    <source>
        <dbReference type="Google" id="ProtNLM"/>
    </source>
</evidence>
<feature type="transmembrane region" description="Helical" evidence="1">
    <location>
        <begin position="205"/>
        <end position="225"/>
    </location>
</feature>
<organism evidence="2 3">
    <name type="scientific">Glutamicibacter protophormiae</name>
    <name type="common">Brevibacterium protophormiae</name>
    <dbReference type="NCBI Taxonomy" id="37930"/>
    <lineage>
        <taxon>Bacteria</taxon>
        <taxon>Bacillati</taxon>
        <taxon>Actinomycetota</taxon>
        <taxon>Actinomycetes</taxon>
        <taxon>Micrococcales</taxon>
        <taxon>Micrococcaceae</taxon>
        <taxon>Glutamicibacter</taxon>
    </lineage>
</organism>
<comment type="caution">
    <text evidence="2">The sequence shown here is derived from an EMBL/GenBank/DDBJ whole genome shotgun (WGS) entry which is preliminary data.</text>
</comment>
<sequence>MPATISRWRSITASVFLIIGLVLAPVSITGLWATKHVTNTEGFTQTLAPLAKNPQLQEELSGQISQAISNQLQLEERINSLTGDGFVSSLVPSGQIADKVDGIVNGAVHNLVQSNQFASLWESTLRASHAKTVAILSGNSSTVSLDDAGALTFQLSNVLGEVVNSLTALGIPGLGALTNLEWDVQIIQSDALPAVQQAYTLIETYGPWLVYVAAGLLVATVILNPRYVTRSLIGLGLVTGLSALAIATLAADYAGEHLFANLDPAVADLIYHQATGSLTGTLTTVAVVAAILGAASWPISSILRRRQGTGREQVGRPLIEQ</sequence>
<evidence type="ECO:0000313" key="2">
    <source>
        <dbReference type="EMBL" id="MBP2399885.1"/>
    </source>
</evidence>
<keyword evidence="1" id="KW-1133">Transmembrane helix</keyword>
<name>A0ABS4XU48_GLUPR</name>
<dbReference type="Proteomes" id="UP001195422">
    <property type="component" value="Unassembled WGS sequence"/>
</dbReference>
<evidence type="ECO:0000256" key="1">
    <source>
        <dbReference type="SAM" id="Phobius"/>
    </source>
</evidence>
<proteinExistence type="predicted"/>
<dbReference type="RefSeq" id="WP_188946875.1">
    <property type="nucleotide sequence ID" value="NZ_BMPH01000001.1"/>
</dbReference>
<protein>
    <recommendedName>
        <fullName evidence="4">Integral membrane protein</fullName>
    </recommendedName>
</protein>
<feature type="transmembrane region" description="Helical" evidence="1">
    <location>
        <begin position="232"/>
        <end position="254"/>
    </location>
</feature>
<dbReference type="EMBL" id="JAGIOJ010000001">
    <property type="protein sequence ID" value="MBP2399885.1"/>
    <property type="molecule type" value="Genomic_DNA"/>
</dbReference>
<evidence type="ECO:0000313" key="3">
    <source>
        <dbReference type="Proteomes" id="UP001195422"/>
    </source>
</evidence>
<keyword evidence="1" id="KW-0812">Transmembrane</keyword>
<accession>A0ABS4XU48</accession>
<gene>
    <name evidence="2" type="ORF">JOF39_002966</name>
</gene>
<keyword evidence="1" id="KW-0472">Membrane</keyword>